<dbReference type="AlphaFoldDB" id="A0A397VQA1"/>
<evidence type="ECO:0000313" key="2">
    <source>
        <dbReference type="Proteomes" id="UP000266673"/>
    </source>
</evidence>
<protein>
    <submittedName>
        <fullName evidence="1">Uncharacterized protein</fullName>
    </submittedName>
</protein>
<organism evidence="1 2">
    <name type="scientific">Gigaspora rosea</name>
    <dbReference type="NCBI Taxonomy" id="44941"/>
    <lineage>
        <taxon>Eukaryota</taxon>
        <taxon>Fungi</taxon>
        <taxon>Fungi incertae sedis</taxon>
        <taxon>Mucoromycota</taxon>
        <taxon>Glomeromycotina</taxon>
        <taxon>Glomeromycetes</taxon>
        <taxon>Diversisporales</taxon>
        <taxon>Gigasporaceae</taxon>
        <taxon>Gigaspora</taxon>
    </lineage>
</organism>
<reference evidence="1 2" key="1">
    <citation type="submission" date="2018-06" db="EMBL/GenBank/DDBJ databases">
        <title>Comparative genomics reveals the genomic features of Rhizophagus irregularis, R. cerebriforme, R. diaphanum and Gigaspora rosea, and their symbiotic lifestyle signature.</title>
        <authorList>
            <person name="Morin E."/>
            <person name="San Clemente H."/>
            <person name="Chen E.C.H."/>
            <person name="De La Providencia I."/>
            <person name="Hainaut M."/>
            <person name="Kuo A."/>
            <person name="Kohler A."/>
            <person name="Murat C."/>
            <person name="Tang N."/>
            <person name="Roy S."/>
            <person name="Loubradou J."/>
            <person name="Henrissat B."/>
            <person name="Grigoriev I.V."/>
            <person name="Corradi N."/>
            <person name="Roux C."/>
            <person name="Martin F.M."/>
        </authorList>
    </citation>
    <scope>NUCLEOTIDE SEQUENCE [LARGE SCALE GENOMIC DNA]</scope>
    <source>
        <strain evidence="1 2">DAOM 194757</strain>
    </source>
</reference>
<dbReference type="EMBL" id="QKWP01000262">
    <property type="protein sequence ID" value="RIB23447.1"/>
    <property type="molecule type" value="Genomic_DNA"/>
</dbReference>
<comment type="caution">
    <text evidence="1">The sequence shown here is derived from an EMBL/GenBank/DDBJ whole genome shotgun (WGS) entry which is preliminary data.</text>
</comment>
<gene>
    <name evidence="1" type="ORF">C2G38_855246</name>
</gene>
<keyword evidence="2" id="KW-1185">Reference proteome</keyword>
<sequence length="66" mass="7768">MYKFTDCIHYYAKNLQFSLEFGFLLTLNHICKNRAFIKLVSTFLRFQLEINLGDVSEVSSKLNSTR</sequence>
<name>A0A397VQA1_9GLOM</name>
<proteinExistence type="predicted"/>
<evidence type="ECO:0000313" key="1">
    <source>
        <dbReference type="EMBL" id="RIB23447.1"/>
    </source>
</evidence>
<accession>A0A397VQA1</accession>
<dbReference type="Proteomes" id="UP000266673">
    <property type="component" value="Unassembled WGS sequence"/>
</dbReference>